<dbReference type="InterPro" id="IPR020867">
    <property type="entry name" value="THF_DH/CycHdrlase_CS"/>
</dbReference>
<evidence type="ECO:0000256" key="11">
    <source>
        <dbReference type="ARBA" id="ARBA00023268"/>
    </source>
</evidence>
<dbReference type="GO" id="GO:0000105">
    <property type="term" value="P:L-histidine biosynthetic process"/>
    <property type="evidence" value="ECO:0007669"/>
    <property type="project" value="UniProtKB-KW"/>
</dbReference>
<dbReference type="Pfam" id="PF00763">
    <property type="entry name" value="THF_DHG_CYH"/>
    <property type="match status" value="1"/>
</dbReference>
<comment type="pathway">
    <text evidence="1 12">One-carbon metabolism; tetrahydrofolate interconversion.</text>
</comment>
<dbReference type="CDD" id="cd01080">
    <property type="entry name" value="NAD_bind_m-THF_DH_Cyclohyd"/>
    <property type="match status" value="1"/>
</dbReference>
<keyword evidence="10 12" id="KW-0486">Methionine biosynthesis</keyword>
<dbReference type="GO" id="GO:0009086">
    <property type="term" value="P:methionine biosynthetic process"/>
    <property type="evidence" value="ECO:0007669"/>
    <property type="project" value="UniProtKB-KW"/>
</dbReference>
<gene>
    <name evidence="12 15" type="primary">folD</name>
    <name evidence="15" type="ORF">HMPREF0501_00428</name>
</gene>
<dbReference type="InterPro" id="IPR036291">
    <property type="entry name" value="NAD(P)-bd_dom_sf"/>
</dbReference>
<comment type="caution">
    <text evidence="12">Lacks conserved residue(s) required for the propagation of feature annotation.</text>
</comment>
<dbReference type="GO" id="GO:0004488">
    <property type="term" value="F:methylenetetrahydrofolate dehydrogenase (NADP+) activity"/>
    <property type="evidence" value="ECO:0007669"/>
    <property type="project" value="UniProtKB-UniRule"/>
</dbReference>
<dbReference type="Gene3D" id="3.40.50.720">
    <property type="entry name" value="NAD(P)-binding Rossmann-like Domain"/>
    <property type="match status" value="1"/>
</dbReference>
<keyword evidence="5 12" id="KW-0658">Purine biosynthesis</keyword>
<dbReference type="Pfam" id="PF02882">
    <property type="entry name" value="THF_DHG_CYH_C"/>
    <property type="match status" value="1"/>
</dbReference>
<evidence type="ECO:0000256" key="12">
    <source>
        <dbReference type="HAMAP-Rule" id="MF_01576"/>
    </source>
</evidence>
<dbReference type="PRINTS" id="PR00085">
    <property type="entry name" value="THFDHDRGNASE"/>
</dbReference>
<feature type="domain" description="Tetrahydrofolate dehydrogenase/cyclohydrolase NAD(P)-binding" evidence="14">
    <location>
        <begin position="140"/>
        <end position="280"/>
    </location>
</feature>
<proteinExistence type="inferred from homology"/>
<evidence type="ECO:0000256" key="4">
    <source>
        <dbReference type="ARBA" id="ARBA00022605"/>
    </source>
</evidence>
<evidence type="ECO:0000256" key="3">
    <source>
        <dbReference type="ARBA" id="ARBA00022563"/>
    </source>
</evidence>
<dbReference type="RefSeq" id="WP_006916206.1">
    <property type="nucleotide sequence ID" value="NZ_GG698802.1"/>
</dbReference>
<dbReference type="OrthoDB" id="9803580at2"/>
<feature type="domain" description="Tetrahydrofolate dehydrogenase/cyclohydrolase catalytic" evidence="13">
    <location>
        <begin position="5"/>
        <end position="119"/>
    </location>
</feature>
<evidence type="ECO:0000256" key="6">
    <source>
        <dbReference type="ARBA" id="ARBA00022801"/>
    </source>
</evidence>
<keyword evidence="9 12" id="KW-0368">Histidine biosynthesis</keyword>
<dbReference type="InterPro" id="IPR020630">
    <property type="entry name" value="THF_DH/CycHdrlase_cat_dom"/>
</dbReference>
<comment type="catalytic activity">
    <reaction evidence="12">
        <text>(6R)-5,10-methylene-5,6,7,8-tetrahydrofolate + NADP(+) = (6R)-5,10-methenyltetrahydrofolate + NADPH</text>
        <dbReference type="Rhea" id="RHEA:22812"/>
        <dbReference type="ChEBI" id="CHEBI:15636"/>
        <dbReference type="ChEBI" id="CHEBI:57455"/>
        <dbReference type="ChEBI" id="CHEBI:57783"/>
        <dbReference type="ChEBI" id="CHEBI:58349"/>
        <dbReference type="EC" id="1.5.1.5"/>
    </reaction>
</comment>
<dbReference type="AlphaFoldDB" id="C7XUR2"/>
<dbReference type="GO" id="GO:0006164">
    <property type="term" value="P:purine nucleotide biosynthetic process"/>
    <property type="evidence" value="ECO:0007669"/>
    <property type="project" value="UniProtKB-KW"/>
</dbReference>
<dbReference type="InterPro" id="IPR020631">
    <property type="entry name" value="THF_DH/CycHdrlase_NAD-bd_dom"/>
</dbReference>
<dbReference type="Gene3D" id="3.40.50.10860">
    <property type="entry name" value="Leucine Dehydrogenase, chain A, domain 1"/>
    <property type="match status" value="1"/>
</dbReference>
<dbReference type="GO" id="GO:0004477">
    <property type="term" value="F:methenyltetrahydrofolate cyclohydrolase activity"/>
    <property type="evidence" value="ECO:0007669"/>
    <property type="project" value="UniProtKB-UniRule"/>
</dbReference>
<keyword evidence="11 12" id="KW-0511">Multifunctional enzyme</keyword>
<dbReference type="PROSITE" id="PS00767">
    <property type="entry name" value="THF_DHG_CYH_2"/>
    <property type="match status" value="1"/>
</dbReference>
<evidence type="ECO:0000313" key="16">
    <source>
        <dbReference type="Proteomes" id="UP000003987"/>
    </source>
</evidence>
<dbReference type="InterPro" id="IPR046346">
    <property type="entry name" value="Aminoacid_DH-like_N_sf"/>
</dbReference>
<evidence type="ECO:0000313" key="15">
    <source>
        <dbReference type="EMBL" id="EEU31023.1"/>
    </source>
</evidence>
<dbReference type="Proteomes" id="UP000003987">
    <property type="component" value="Unassembled WGS sequence"/>
</dbReference>
<evidence type="ECO:0000256" key="5">
    <source>
        <dbReference type="ARBA" id="ARBA00022755"/>
    </source>
</evidence>
<organism evidence="15 16">
    <name type="scientific">Limosilactobacillus coleohominis 101-4-CHN</name>
    <dbReference type="NCBI Taxonomy" id="575594"/>
    <lineage>
        <taxon>Bacteria</taxon>
        <taxon>Bacillati</taxon>
        <taxon>Bacillota</taxon>
        <taxon>Bacilli</taxon>
        <taxon>Lactobacillales</taxon>
        <taxon>Lactobacillaceae</taxon>
        <taxon>Limosilactobacillus</taxon>
    </lineage>
</organism>
<dbReference type="InterPro" id="IPR000672">
    <property type="entry name" value="THF_DH/CycHdrlase"/>
</dbReference>
<comment type="catalytic activity">
    <reaction evidence="12">
        <text>(6R)-5,10-methenyltetrahydrofolate + H2O = (6R)-10-formyltetrahydrofolate + H(+)</text>
        <dbReference type="Rhea" id="RHEA:23700"/>
        <dbReference type="ChEBI" id="CHEBI:15377"/>
        <dbReference type="ChEBI" id="CHEBI:15378"/>
        <dbReference type="ChEBI" id="CHEBI:57455"/>
        <dbReference type="ChEBI" id="CHEBI:195366"/>
        <dbReference type="EC" id="3.5.4.9"/>
    </reaction>
</comment>
<dbReference type="PANTHER" id="PTHR48099:SF5">
    <property type="entry name" value="C-1-TETRAHYDROFOLATE SYNTHASE, CYTOPLASMIC"/>
    <property type="match status" value="1"/>
</dbReference>
<comment type="subunit">
    <text evidence="2 12">Homodimer.</text>
</comment>
<dbReference type="SUPFAM" id="SSF51735">
    <property type="entry name" value="NAD(P)-binding Rossmann-fold domains"/>
    <property type="match status" value="1"/>
</dbReference>
<evidence type="ECO:0000259" key="14">
    <source>
        <dbReference type="Pfam" id="PF02882"/>
    </source>
</evidence>
<dbReference type="GO" id="GO:0005829">
    <property type="term" value="C:cytosol"/>
    <property type="evidence" value="ECO:0007669"/>
    <property type="project" value="TreeGrafter"/>
</dbReference>
<dbReference type="FunFam" id="3.40.50.10860:FF:000005">
    <property type="entry name" value="C-1-tetrahydrofolate synthase, cytoplasmic, putative"/>
    <property type="match status" value="1"/>
</dbReference>
<keyword evidence="7 12" id="KW-0521">NADP</keyword>
<dbReference type="EC" id="3.5.4.9" evidence="12"/>
<dbReference type="STRING" id="575594.HMPREF0501_00428"/>
<protein>
    <recommendedName>
        <fullName evidence="12">Bifunctional protein FolD</fullName>
    </recommendedName>
    <domain>
        <recommendedName>
            <fullName evidence="12">Methylenetetrahydrofolate dehydrogenase</fullName>
            <ecNumber evidence="12">1.5.1.5</ecNumber>
        </recommendedName>
    </domain>
    <domain>
        <recommendedName>
            <fullName evidence="12">Methenyltetrahydrofolate cyclohydrolase</fullName>
            <ecNumber evidence="12">3.5.4.9</ecNumber>
        </recommendedName>
    </domain>
</protein>
<keyword evidence="4 12" id="KW-0028">Amino-acid biosynthesis</keyword>
<dbReference type="UniPathway" id="UPA00193"/>
<name>C7XUR2_9LACO</name>
<dbReference type="HAMAP" id="MF_01576">
    <property type="entry name" value="THF_DHG_CYH"/>
    <property type="match status" value="1"/>
</dbReference>
<dbReference type="FunFam" id="3.40.50.720:FF:000094">
    <property type="entry name" value="Bifunctional protein FolD"/>
    <property type="match status" value="1"/>
</dbReference>
<keyword evidence="16" id="KW-1185">Reference proteome</keyword>
<dbReference type="PANTHER" id="PTHR48099">
    <property type="entry name" value="C-1-TETRAHYDROFOLATE SYNTHASE, CYTOPLASMIC-RELATED"/>
    <property type="match status" value="1"/>
</dbReference>
<keyword evidence="6 12" id="KW-0378">Hydrolase</keyword>
<dbReference type="HOGENOM" id="CLU_034045_2_1_9"/>
<reference evidence="15 16" key="1">
    <citation type="submission" date="2009-06" db="EMBL/GenBank/DDBJ databases">
        <title>The Genome Sequence of Lactobacillus coleohominis strain 101-4-CHN.</title>
        <authorList>
            <consortium name="The Broad Institute Genome Sequencing Platform"/>
            <person name="Ward D."/>
            <person name="Young S.K."/>
            <person name="Zeng Q."/>
            <person name="Koehrsen M."/>
            <person name="Alvarado L."/>
            <person name="Berlin A."/>
            <person name="Borenstein D."/>
            <person name="Chen Z."/>
            <person name="Engels R."/>
            <person name="Freedman E."/>
            <person name="Gellesch M."/>
            <person name="Goldberg J."/>
            <person name="Griggs A."/>
            <person name="Gujja S."/>
            <person name="Heiman D."/>
            <person name="Hepburn T."/>
            <person name="Howarth C."/>
            <person name="Jen D."/>
            <person name="Larson L."/>
            <person name="Lewis B."/>
            <person name="Mehta T."/>
            <person name="Park D."/>
            <person name="Pearson M."/>
            <person name="Roberts A."/>
            <person name="Saif S."/>
            <person name="Shea T."/>
            <person name="Shenoy N."/>
            <person name="Sisk P."/>
            <person name="Stolte C."/>
            <person name="Sykes S."/>
            <person name="Walk T."/>
            <person name="White J."/>
            <person name="Yandava C."/>
            <person name="Liu Y."/>
            <person name="Xu Q."/>
            <person name="Lander E."/>
            <person name="Nusbaum C."/>
            <person name="Galagan J."/>
            <person name="Birren B."/>
        </authorList>
    </citation>
    <scope>NUCLEOTIDE SEQUENCE [LARGE SCALE GENOMIC DNA]</scope>
    <source>
        <strain evidence="15 16">101-4-CHN</strain>
    </source>
</reference>
<feature type="binding site" evidence="12">
    <location>
        <begin position="166"/>
        <end position="168"/>
    </location>
    <ligand>
        <name>NADP(+)</name>
        <dbReference type="ChEBI" id="CHEBI:58349"/>
    </ligand>
</feature>
<evidence type="ECO:0000256" key="2">
    <source>
        <dbReference type="ARBA" id="ARBA00011738"/>
    </source>
</evidence>
<dbReference type="GO" id="GO:0035999">
    <property type="term" value="P:tetrahydrofolate interconversion"/>
    <property type="evidence" value="ECO:0007669"/>
    <property type="project" value="UniProtKB-UniRule"/>
</dbReference>
<dbReference type="eggNOG" id="COG0190">
    <property type="taxonomic scope" value="Bacteria"/>
</dbReference>
<comment type="similarity">
    <text evidence="12">Belongs to the tetrahydrofolate dehydrogenase/cyclohydrolase family.</text>
</comment>
<evidence type="ECO:0000256" key="9">
    <source>
        <dbReference type="ARBA" id="ARBA00023102"/>
    </source>
</evidence>
<feature type="binding site" evidence="12">
    <location>
        <position position="232"/>
    </location>
    <ligand>
        <name>NADP(+)</name>
        <dbReference type="ChEBI" id="CHEBI:58349"/>
    </ligand>
</feature>
<evidence type="ECO:0000256" key="1">
    <source>
        <dbReference type="ARBA" id="ARBA00004777"/>
    </source>
</evidence>
<evidence type="ECO:0000259" key="13">
    <source>
        <dbReference type="Pfam" id="PF00763"/>
    </source>
</evidence>
<accession>C7XUR2</accession>
<comment type="function">
    <text evidence="12">Catalyzes the oxidation of 5,10-methylenetetrahydrofolate to 5,10-methenyltetrahydrofolate and then the hydrolysis of 5,10-methenyltetrahydrofolate to 10-formyltetrahydrofolate.</text>
</comment>
<evidence type="ECO:0000256" key="7">
    <source>
        <dbReference type="ARBA" id="ARBA00022857"/>
    </source>
</evidence>
<dbReference type="SUPFAM" id="SSF53223">
    <property type="entry name" value="Aminoacid dehydrogenase-like, N-terminal domain"/>
    <property type="match status" value="1"/>
</dbReference>
<sequence length="286" mass="30758">MAKVIDGKQIASNLNQQTAMRTQTLINRGITPGLAVVLVGDDPASVIYTRNKSRQANRLGFYSVLKKYPAEVSEATLLGEIQKLNDDPQIHGILVQSPLPAHIPESRVIEAIAPQKDVDGFNPVNVGKLYTNDQTNYPVACTPRGIMTMLETMDIDVTGAEVAIIGRSHLVGKPLQSLMMNHDATVTILHHASQDANYYLKHADIVVVAVGKPQFLKANQVKPGAVVIDVGINRKPNGHLVGDVDYDDVSSVASAITPVPGGVGPMTIATLMQQTVDLAEWSTNND</sequence>
<dbReference type="EC" id="1.5.1.5" evidence="12"/>
<dbReference type="EMBL" id="GG698802">
    <property type="protein sequence ID" value="EEU31023.1"/>
    <property type="molecule type" value="Genomic_DNA"/>
</dbReference>
<evidence type="ECO:0000256" key="8">
    <source>
        <dbReference type="ARBA" id="ARBA00023002"/>
    </source>
</evidence>
<keyword evidence="8 12" id="KW-0560">Oxidoreductase</keyword>
<evidence type="ECO:0000256" key="10">
    <source>
        <dbReference type="ARBA" id="ARBA00023167"/>
    </source>
</evidence>
<keyword evidence="3 12" id="KW-0554">One-carbon metabolism</keyword>